<gene>
    <name evidence="2" type="ORF">GCM10011617_21200</name>
</gene>
<dbReference type="Proteomes" id="UP000634139">
    <property type="component" value="Unassembled WGS sequence"/>
</dbReference>
<comment type="caution">
    <text evidence="2">The sequence shown here is derived from an EMBL/GenBank/DDBJ whole genome shotgun (WGS) entry which is preliminary data.</text>
</comment>
<evidence type="ECO:0008006" key="4">
    <source>
        <dbReference type="Google" id="ProtNLM"/>
    </source>
</evidence>
<accession>A0A918VIL0</accession>
<organism evidence="2 3">
    <name type="scientific">Novosphingobium arvoryzae</name>
    <dbReference type="NCBI Taxonomy" id="1256514"/>
    <lineage>
        <taxon>Bacteria</taxon>
        <taxon>Pseudomonadati</taxon>
        <taxon>Pseudomonadota</taxon>
        <taxon>Alphaproteobacteria</taxon>
        <taxon>Sphingomonadales</taxon>
        <taxon>Sphingomonadaceae</taxon>
        <taxon>Novosphingobium</taxon>
    </lineage>
</organism>
<proteinExistence type="predicted"/>
<dbReference type="AlphaFoldDB" id="A0A918VIL0"/>
<reference evidence="2" key="2">
    <citation type="submission" date="2020-09" db="EMBL/GenBank/DDBJ databases">
        <authorList>
            <person name="Sun Q."/>
            <person name="Kim S."/>
        </authorList>
    </citation>
    <scope>NUCLEOTIDE SEQUENCE</scope>
    <source>
        <strain evidence="2">KCTC 32422</strain>
    </source>
</reference>
<name>A0A918VIL0_9SPHN</name>
<protein>
    <recommendedName>
        <fullName evidence="4">TonB C-terminal domain-containing protein</fullName>
    </recommendedName>
</protein>
<evidence type="ECO:0000313" key="3">
    <source>
        <dbReference type="Proteomes" id="UP000634139"/>
    </source>
</evidence>
<keyword evidence="3" id="KW-1185">Reference proteome</keyword>
<dbReference type="RefSeq" id="WP_189541257.1">
    <property type="nucleotide sequence ID" value="NZ_BMZD01000004.1"/>
</dbReference>
<evidence type="ECO:0000313" key="2">
    <source>
        <dbReference type="EMBL" id="GHA00348.1"/>
    </source>
</evidence>
<keyword evidence="1" id="KW-0732">Signal</keyword>
<dbReference type="SUPFAM" id="SSF74653">
    <property type="entry name" value="TolA/TonB C-terminal domain"/>
    <property type="match status" value="1"/>
</dbReference>
<feature type="chain" id="PRO_5037908644" description="TonB C-terminal domain-containing protein" evidence="1">
    <location>
        <begin position="21"/>
        <end position="396"/>
    </location>
</feature>
<dbReference type="EMBL" id="BMZD01000004">
    <property type="protein sequence ID" value="GHA00348.1"/>
    <property type="molecule type" value="Genomic_DNA"/>
</dbReference>
<evidence type="ECO:0000256" key="1">
    <source>
        <dbReference type="SAM" id="SignalP"/>
    </source>
</evidence>
<reference evidence="2" key="1">
    <citation type="journal article" date="2014" name="Int. J. Syst. Evol. Microbiol.">
        <title>Complete genome sequence of Corynebacterium casei LMG S-19264T (=DSM 44701T), isolated from a smear-ripened cheese.</title>
        <authorList>
            <consortium name="US DOE Joint Genome Institute (JGI-PGF)"/>
            <person name="Walter F."/>
            <person name="Albersmeier A."/>
            <person name="Kalinowski J."/>
            <person name="Ruckert C."/>
        </authorList>
    </citation>
    <scope>NUCLEOTIDE SEQUENCE</scope>
    <source>
        <strain evidence="2">KCTC 32422</strain>
    </source>
</reference>
<sequence length="396" mass="43721">MRVFLLSCTAALTFAAPALAQDIVVTGKPLSQTEAELEACLKRQCPPDQDVAATLAHAENLFVAGKYKDSRTTLKASLGRNRQHGKAYPVPVSDLLRANSRIAEHVGEAKDFQLSVLEMRDTLKKGVGADDFRTLVAQIEVGDSRAKLGFAKDAERIYGEVEKKALNLGQHRVASFARLRKALLTQVAYDAEPTNAYLREKLGRELGQLIDQPLPGSDEFALAAEVLRAKVDRKTGDMASTDALIKRFAQRGGVTRPVLLYAEPLERALGDQDFPETMSGLNTLNQLTAIQNRGQWADVGFWISADGKVSDVDVLRKSGEQSWLKPVLKNIAKRIYAPLKQNGDTAPGFYMVERYTQTARIAEDQTGTRLRRREATPRIEVMDLTPDNYEAPKPEA</sequence>
<feature type="signal peptide" evidence="1">
    <location>
        <begin position="1"/>
        <end position="20"/>
    </location>
</feature>